<evidence type="ECO:0000313" key="10">
    <source>
        <dbReference type="Proteomes" id="UP000645257"/>
    </source>
</evidence>
<dbReference type="EMBL" id="BMYX01000019">
    <property type="protein sequence ID" value="GGY23925.1"/>
    <property type="molecule type" value="Genomic_DNA"/>
</dbReference>
<accession>A0A918UBC4</accession>
<organism evidence="9 10">
    <name type="scientific">Paludibacterium paludis</name>
    <dbReference type="NCBI Taxonomy" id="1225769"/>
    <lineage>
        <taxon>Bacteria</taxon>
        <taxon>Pseudomonadati</taxon>
        <taxon>Pseudomonadota</taxon>
        <taxon>Betaproteobacteria</taxon>
        <taxon>Neisseriales</taxon>
        <taxon>Chromobacteriaceae</taxon>
        <taxon>Paludibacterium</taxon>
    </lineage>
</organism>
<dbReference type="InterPro" id="IPR036708">
    <property type="entry name" value="BipD-like_sf"/>
</dbReference>
<comment type="similarity">
    <text evidence="2">Belongs to the invasin protein D family.</text>
</comment>
<protein>
    <recommendedName>
        <fullName evidence="3">Translocator protein BipD</fullName>
    </recommendedName>
</protein>
<gene>
    <name evidence="9" type="ORF">GCM10011289_29550</name>
</gene>
<comment type="caution">
    <text evidence="9">The sequence shown here is derived from an EMBL/GenBank/DDBJ whole genome shotgun (WGS) entry which is preliminary data.</text>
</comment>
<comment type="subcellular location">
    <subcellularLocation>
        <location evidence="1">Secreted</location>
    </subcellularLocation>
</comment>
<evidence type="ECO:0000256" key="3">
    <source>
        <dbReference type="ARBA" id="ARBA00018825"/>
    </source>
</evidence>
<dbReference type="Gene3D" id="1.20.1710.10">
    <property type="entry name" value="IpaD-like"/>
    <property type="match status" value="1"/>
</dbReference>
<dbReference type="Pfam" id="PF06511">
    <property type="entry name" value="T3SS_TC"/>
    <property type="match status" value="1"/>
</dbReference>
<dbReference type="AlphaFoldDB" id="A0A918UBC4"/>
<reference evidence="9" key="1">
    <citation type="journal article" date="2014" name="Int. J. Syst. Evol. Microbiol.">
        <title>Complete genome sequence of Corynebacterium casei LMG S-19264T (=DSM 44701T), isolated from a smear-ripened cheese.</title>
        <authorList>
            <consortium name="US DOE Joint Genome Institute (JGI-PGF)"/>
            <person name="Walter F."/>
            <person name="Albersmeier A."/>
            <person name="Kalinowski J."/>
            <person name="Ruckert C."/>
        </authorList>
    </citation>
    <scope>NUCLEOTIDE SEQUENCE</scope>
    <source>
        <strain evidence="9">KCTC 32182</strain>
    </source>
</reference>
<dbReference type="GO" id="GO:0005576">
    <property type="term" value="C:extracellular region"/>
    <property type="evidence" value="ECO:0007669"/>
    <property type="project" value="UniProtKB-SubCell"/>
</dbReference>
<evidence type="ECO:0000256" key="8">
    <source>
        <dbReference type="SAM" id="MobiDB-lite"/>
    </source>
</evidence>
<evidence type="ECO:0000256" key="7">
    <source>
        <dbReference type="ARBA" id="ARBA00025541"/>
    </source>
</evidence>
<evidence type="ECO:0000256" key="4">
    <source>
        <dbReference type="ARBA" id="ARBA00022525"/>
    </source>
</evidence>
<proteinExistence type="inferred from homology"/>
<dbReference type="InterPro" id="IPR009483">
    <property type="entry name" value="IpaD/BipD/SipD"/>
</dbReference>
<sequence length="417" mass="44885">MKIRPSGEAHVSPLAGAANSAPVGQTDETRHETVSNDTLSRSVAARSGLGSVMANAKVSLDGVADKLSALLKACRRTGKIGGSPVAGPAPFAGRPASPSLRIQSSTKAAKQSVSQLCLSLQQLKSHLDGHKAGRGASFVSFASMPLSDVQQSMMATFGTPLTDNKMVDGSQFQAFQSSFDATMQSCWTMMEQLGKIGVLSSEQIEDMLSKSLSEVNTDYLMRWSDLADNYADFYNDLCTDVQEAETGCIDSSAPSDSNHNKFDAKTFNDKIVEIQKKYWNTSGPGGMPDPNSPPTFKMLSGLTKDQADAFAKSTELKVYPDSDGTYYLGLDTMPLADIQGVMTKTFGNPLTDGKEVDSAQFQSFQTSFSSSMQTYQNKMQQLAQLFSQANSTFDNLNKVLSSSIQSLLQTDQGFLKI</sequence>
<evidence type="ECO:0000313" key="9">
    <source>
        <dbReference type="EMBL" id="GGY23925.1"/>
    </source>
</evidence>
<keyword evidence="6" id="KW-0175">Coiled coil</keyword>
<evidence type="ECO:0000256" key="5">
    <source>
        <dbReference type="ARBA" id="ARBA00023026"/>
    </source>
</evidence>
<dbReference type="Proteomes" id="UP000645257">
    <property type="component" value="Unassembled WGS sequence"/>
</dbReference>
<reference evidence="9" key="2">
    <citation type="submission" date="2020-09" db="EMBL/GenBank/DDBJ databases">
        <authorList>
            <person name="Sun Q."/>
            <person name="Kim S."/>
        </authorList>
    </citation>
    <scope>NUCLEOTIDE SEQUENCE</scope>
    <source>
        <strain evidence="9">KCTC 32182</strain>
    </source>
</reference>
<name>A0A918UBC4_9NEIS</name>
<evidence type="ECO:0000256" key="2">
    <source>
        <dbReference type="ARBA" id="ARBA00007741"/>
    </source>
</evidence>
<dbReference type="SUPFAM" id="SSF140693">
    <property type="entry name" value="IpaD-like"/>
    <property type="match status" value="1"/>
</dbReference>
<feature type="region of interest" description="Disordered" evidence="8">
    <location>
        <begin position="1"/>
        <end position="38"/>
    </location>
</feature>
<keyword evidence="4" id="KW-0964">Secreted</keyword>
<evidence type="ECO:0000256" key="1">
    <source>
        <dbReference type="ARBA" id="ARBA00004613"/>
    </source>
</evidence>
<comment type="function">
    <text evidence="7">Required for invasion of epithelial cells, as well as for survival within host cells, escape from endocytic vesicles and subsequent actin-tail formation. Probably regulates the secretion of effectors BipB and BipC and their final integration into the target cell membrane.</text>
</comment>
<dbReference type="RefSeq" id="WP_189535708.1">
    <property type="nucleotide sequence ID" value="NZ_BMYX01000019.1"/>
</dbReference>
<evidence type="ECO:0000256" key="6">
    <source>
        <dbReference type="ARBA" id="ARBA00023054"/>
    </source>
</evidence>
<keyword evidence="5" id="KW-0843">Virulence</keyword>
<keyword evidence="10" id="KW-1185">Reference proteome</keyword>